<keyword evidence="2" id="KW-0677">Repeat</keyword>
<dbReference type="InterPro" id="IPR027417">
    <property type="entry name" value="P-loop_NTPase"/>
</dbReference>
<dbReference type="PROSITE" id="PS50082">
    <property type="entry name" value="WD_REPEATS_2"/>
    <property type="match status" value="12"/>
</dbReference>
<evidence type="ECO:0000313" key="6">
    <source>
        <dbReference type="Proteomes" id="UP000042958"/>
    </source>
</evidence>
<dbReference type="OrthoDB" id="674604at2759"/>
<dbReference type="InterPro" id="IPR019775">
    <property type="entry name" value="WD40_repeat_CS"/>
</dbReference>
<feature type="repeat" description="WD" evidence="3">
    <location>
        <begin position="740"/>
        <end position="781"/>
    </location>
</feature>
<organism evidence="5 6">
    <name type="scientific">Penicillium brasilianum</name>
    <dbReference type="NCBI Taxonomy" id="104259"/>
    <lineage>
        <taxon>Eukaryota</taxon>
        <taxon>Fungi</taxon>
        <taxon>Dikarya</taxon>
        <taxon>Ascomycota</taxon>
        <taxon>Pezizomycotina</taxon>
        <taxon>Eurotiomycetes</taxon>
        <taxon>Eurotiomycetidae</taxon>
        <taxon>Eurotiales</taxon>
        <taxon>Aspergillaceae</taxon>
        <taxon>Penicillium</taxon>
    </lineage>
</organism>
<dbReference type="AlphaFoldDB" id="A0A0F7U478"/>
<accession>A0A0F7U478</accession>
<keyword evidence="6" id="KW-1185">Reference proteome</keyword>
<name>A0A0F7U478_PENBI</name>
<dbReference type="PRINTS" id="PR00320">
    <property type="entry name" value="GPROTEINBRPT"/>
</dbReference>
<dbReference type="InterPro" id="IPR020472">
    <property type="entry name" value="WD40_PAC1"/>
</dbReference>
<protein>
    <recommendedName>
        <fullName evidence="4">NACHT domain-containing protein</fullName>
    </recommendedName>
</protein>
<dbReference type="SMART" id="SM00320">
    <property type="entry name" value="WD40"/>
    <property type="match status" value="12"/>
</dbReference>
<sequence>MTTQVDIRGNIAQAEAIQVNSVNLTTVHTLAEVDQLCLRTLRCANALVVKNKLKENKDKLLYDLIAWVFQDRQYLSWQDGEKISLLWIKGGAGRGKTMISIGLVDRLLRRQNDSTMVAYFFCQNANYELNTLESVIKGLIQQLVFKQQGLQIALRRRWDCLKNRFEEDTTSWRVLWDILLEMLEGCTCQRVYIIVDALDECRDDDKTDFLKLIVRTGLHNPAKIKWLLTSRPLHSADRELLTGNDQAQVSLELNLQHISEAVKTYVAFKVAELDRRHNYGKELRRKLEAVLNEKAESTYLWVSLVCKNLEGVHRDDALSTIQEMPPGLPSLYHRSCTQLRNRESVDAKNCIRLLKVMMLAYRPLHSSEVGSVTGITDSVLRIDALVDKCASLINMRGTIIDFVHQSARDYLSSGDGKALLDSHEDYGNGHVALSCLFFLSAELRFNICELPRLDSTGKLTEEMKDPKECALLASMEYAATFWAQHLEGDSNTLLVQNALTERGEVSRFLQAKFLEWLECLSLLDKQEMAIEVLKTMSRVAESAPFVSTFVQDATHFLVRHYHTIANWPLQIYSSATVFSPERSIVKRENLDKLPKWLKQIPRMDNDWSSVIHSMGGHSDKVKAVAFSPSGKRIASGSHDETIKIWDARTGDLEKTLAGHSDWVYAVAFSPDGKHIVSGSDDNTIKFWEIATGKLLKTLTGHSDCVSTVVFSPDGKHIASGSHDGTIKLWDTKTRNLSKTLAGHSGRVNSVAFSLDCKHIASGSADNTIKLWDTVSGALKKTLACHSDWVNAVAFSPDGKHIASGSGDNTIKIWDIATGNLWKIIDSHSDCVNTVAFSPDGKHIVSGSDDNTVRLWDAATTSLQKTLVGHSDWVNAVAFSPDGNHLVSGSNDNTIKLWDTMIRGLHKTQVGHSDYVTTLSLSPDARYVASGSHDSSVKLWDARSGALQKTFAGHLDALNAVDFSPDGMHIASASNDSTIRLWESVTGALEKTLAGHSDWVNAVAFSPDGKHIVSGSDDNTIKFWEVATGKLLKTLTGHSDCVSTVVFSPDGKQIASGSADNTIKIWDIATGNLWKTIDSHSDCVNTVAFSPDGKHIASGSGDDTVRLRQ</sequence>
<dbReference type="InterPro" id="IPR001680">
    <property type="entry name" value="WD40_rpt"/>
</dbReference>
<dbReference type="PANTHER" id="PTHR19848:SF8">
    <property type="entry name" value="F-BOX AND WD REPEAT DOMAIN CONTAINING 7"/>
    <property type="match status" value="1"/>
</dbReference>
<dbReference type="InterPro" id="IPR007111">
    <property type="entry name" value="NACHT_NTPase"/>
</dbReference>
<reference evidence="6" key="1">
    <citation type="journal article" date="2015" name="Genome Announc.">
        <title>Draft genome sequence of the fungus Penicillium brasilianum MG11.</title>
        <authorList>
            <person name="Horn F."/>
            <person name="Linde J."/>
            <person name="Mattern D.J."/>
            <person name="Walther G."/>
            <person name="Guthke R."/>
            <person name="Brakhage A.A."/>
            <person name="Valiante V."/>
        </authorList>
    </citation>
    <scope>NUCLEOTIDE SEQUENCE [LARGE SCALE GENOMIC DNA]</scope>
    <source>
        <strain evidence="6">MG11</strain>
    </source>
</reference>
<dbReference type="InterPro" id="IPR036322">
    <property type="entry name" value="WD40_repeat_dom_sf"/>
</dbReference>
<dbReference type="Gene3D" id="2.130.10.10">
    <property type="entry name" value="YVTN repeat-like/Quinoprotein amine dehydrogenase"/>
    <property type="match status" value="6"/>
</dbReference>
<feature type="repeat" description="WD" evidence="3">
    <location>
        <begin position="656"/>
        <end position="697"/>
    </location>
</feature>
<evidence type="ECO:0000256" key="1">
    <source>
        <dbReference type="ARBA" id="ARBA00022574"/>
    </source>
</evidence>
<evidence type="ECO:0000313" key="5">
    <source>
        <dbReference type="EMBL" id="CEJ62505.1"/>
    </source>
</evidence>
<feature type="repeat" description="WD" evidence="3">
    <location>
        <begin position="866"/>
        <end position="898"/>
    </location>
</feature>
<feature type="repeat" description="WD" evidence="3">
    <location>
        <begin position="614"/>
        <end position="655"/>
    </location>
</feature>
<dbReference type="STRING" id="104259.A0A0F7U478"/>
<dbReference type="InterPro" id="IPR056884">
    <property type="entry name" value="NPHP3-like_N"/>
</dbReference>
<feature type="domain" description="NACHT" evidence="4">
    <location>
        <begin position="84"/>
        <end position="232"/>
    </location>
</feature>
<dbReference type="PROSITE" id="PS50294">
    <property type="entry name" value="WD_REPEATS_REGION"/>
    <property type="match status" value="12"/>
</dbReference>
<dbReference type="Gene3D" id="3.40.50.300">
    <property type="entry name" value="P-loop containing nucleotide triphosphate hydrolases"/>
    <property type="match status" value="1"/>
</dbReference>
<evidence type="ECO:0000259" key="4">
    <source>
        <dbReference type="PROSITE" id="PS50837"/>
    </source>
</evidence>
<feature type="repeat" description="WD" evidence="3">
    <location>
        <begin position="908"/>
        <end position="949"/>
    </location>
</feature>
<feature type="repeat" description="WD" evidence="3">
    <location>
        <begin position="1034"/>
        <end position="1075"/>
    </location>
</feature>
<dbReference type="Pfam" id="PF24883">
    <property type="entry name" value="NPHP3_N"/>
    <property type="match status" value="1"/>
</dbReference>
<feature type="repeat" description="WD" evidence="3">
    <location>
        <begin position="992"/>
        <end position="1033"/>
    </location>
</feature>
<keyword evidence="1 3" id="KW-0853">WD repeat</keyword>
<dbReference type="PROSITE" id="PS00678">
    <property type="entry name" value="WD_REPEATS_1"/>
    <property type="match status" value="7"/>
</dbReference>
<feature type="repeat" description="WD" evidence="3">
    <location>
        <begin position="950"/>
        <end position="991"/>
    </location>
</feature>
<dbReference type="CDD" id="cd00200">
    <property type="entry name" value="WD40"/>
    <property type="match status" value="2"/>
</dbReference>
<dbReference type="PANTHER" id="PTHR19848">
    <property type="entry name" value="WD40 REPEAT PROTEIN"/>
    <property type="match status" value="1"/>
</dbReference>
<feature type="repeat" description="WD" evidence="3">
    <location>
        <begin position="824"/>
        <end position="865"/>
    </location>
</feature>
<dbReference type="Proteomes" id="UP000042958">
    <property type="component" value="Unassembled WGS sequence"/>
</dbReference>
<dbReference type="Pfam" id="PF00400">
    <property type="entry name" value="WD40"/>
    <property type="match status" value="12"/>
</dbReference>
<dbReference type="InterPro" id="IPR015943">
    <property type="entry name" value="WD40/YVTN_repeat-like_dom_sf"/>
</dbReference>
<gene>
    <name evidence="5" type="ORF">PMG11_11002</name>
</gene>
<dbReference type="EMBL" id="CDHK01000017">
    <property type="protein sequence ID" value="CEJ62505.1"/>
    <property type="molecule type" value="Genomic_DNA"/>
</dbReference>
<feature type="repeat" description="WD" evidence="3">
    <location>
        <begin position="698"/>
        <end position="739"/>
    </location>
</feature>
<feature type="repeat" description="WD" evidence="3">
    <location>
        <begin position="1076"/>
        <end position="1108"/>
    </location>
</feature>
<evidence type="ECO:0000256" key="3">
    <source>
        <dbReference type="PROSITE-ProRule" id="PRU00221"/>
    </source>
</evidence>
<proteinExistence type="predicted"/>
<dbReference type="PROSITE" id="PS50837">
    <property type="entry name" value="NACHT"/>
    <property type="match status" value="1"/>
</dbReference>
<feature type="repeat" description="WD" evidence="3">
    <location>
        <begin position="782"/>
        <end position="823"/>
    </location>
</feature>
<evidence type="ECO:0000256" key="2">
    <source>
        <dbReference type="ARBA" id="ARBA00022737"/>
    </source>
</evidence>
<dbReference type="SUPFAM" id="SSF52540">
    <property type="entry name" value="P-loop containing nucleoside triphosphate hydrolases"/>
    <property type="match status" value="1"/>
</dbReference>
<dbReference type="SUPFAM" id="SSF50978">
    <property type="entry name" value="WD40 repeat-like"/>
    <property type="match status" value="2"/>
</dbReference>
<dbReference type="FunFam" id="3.40.50.300:FF:001638">
    <property type="entry name" value="NACHT and WD40 domain protein"/>
    <property type="match status" value="1"/>
</dbReference>